<dbReference type="Proteomes" id="UP001341840">
    <property type="component" value="Unassembled WGS sequence"/>
</dbReference>
<accession>A0ABU6QYE6</accession>
<reference evidence="2 3" key="1">
    <citation type="journal article" date="2023" name="Plants (Basel)">
        <title>Bridging the Gap: Combining Genomics and Transcriptomics Approaches to Understand Stylosanthes scabra, an Orphan Legume from the Brazilian Caatinga.</title>
        <authorList>
            <person name="Ferreira-Neto J.R.C."/>
            <person name="da Silva M.D."/>
            <person name="Binneck E."/>
            <person name="de Melo N.F."/>
            <person name="da Silva R.H."/>
            <person name="de Melo A.L.T.M."/>
            <person name="Pandolfi V."/>
            <person name="Bustamante F.O."/>
            <person name="Brasileiro-Vidal A.C."/>
            <person name="Benko-Iseppon A.M."/>
        </authorList>
    </citation>
    <scope>NUCLEOTIDE SEQUENCE [LARGE SCALE GENOMIC DNA]</scope>
    <source>
        <tissue evidence="2">Leaves</tissue>
    </source>
</reference>
<dbReference type="EMBL" id="JASCZI010003110">
    <property type="protein sequence ID" value="MED6116651.1"/>
    <property type="molecule type" value="Genomic_DNA"/>
</dbReference>
<sequence>MEQWLQQLISSDDGDRNQAAATPATNPQRRQRHYKINNSNYNFPMTMVFSGEHEAVFRRDKGKVVAAYHLGLCTNEAPVGGCLRDFGRHYEMEPWDMVEEYLGARSPPVHDERRVVFAIRLR</sequence>
<proteinExistence type="predicted"/>
<name>A0ABU6QYE6_9FABA</name>
<organism evidence="2 3">
    <name type="scientific">Stylosanthes scabra</name>
    <dbReference type="NCBI Taxonomy" id="79078"/>
    <lineage>
        <taxon>Eukaryota</taxon>
        <taxon>Viridiplantae</taxon>
        <taxon>Streptophyta</taxon>
        <taxon>Embryophyta</taxon>
        <taxon>Tracheophyta</taxon>
        <taxon>Spermatophyta</taxon>
        <taxon>Magnoliopsida</taxon>
        <taxon>eudicotyledons</taxon>
        <taxon>Gunneridae</taxon>
        <taxon>Pentapetalae</taxon>
        <taxon>rosids</taxon>
        <taxon>fabids</taxon>
        <taxon>Fabales</taxon>
        <taxon>Fabaceae</taxon>
        <taxon>Papilionoideae</taxon>
        <taxon>50 kb inversion clade</taxon>
        <taxon>dalbergioids sensu lato</taxon>
        <taxon>Dalbergieae</taxon>
        <taxon>Pterocarpus clade</taxon>
        <taxon>Stylosanthes</taxon>
    </lineage>
</organism>
<comment type="caution">
    <text evidence="2">The sequence shown here is derived from an EMBL/GenBank/DDBJ whole genome shotgun (WGS) entry which is preliminary data.</text>
</comment>
<gene>
    <name evidence="2" type="ORF">PIB30_102198</name>
</gene>
<feature type="region of interest" description="Disordered" evidence="1">
    <location>
        <begin position="9"/>
        <end position="33"/>
    </location>
</feature>
<keyword evidence="3" id="KW-1185">Reference proteome</keyword>
<protein>
    <submittedName>
        <fullName evidence="2">Uncharacterized protein</fullName>
    </submittedName>
</protein>
<feature type="compositionally biased region" description="Polar residues" evidence="1">
    <location>
        <begin position="19"/>
        <end position="28"/>
    </location>
</feature>
<evidence type="ECO:0000313" key="3">
    <source>
        <dbReference type="Proteomes" id="UP001341840"/>
    </source>
</evidence>
<evidence type="ECO:0000256" key="1">
    <source>
        <dbReference type="SAM" id="MobiDB-lite"/>
    </source>
</evidence>
<evidence type="ECO:0000313" key="2">
    <source>
        <dbReference type="EMBL" id="MED6116651.1"/>
    </source>
</evidence>